<dbReference type="InterPro" id="IPR050951">
    <property type="entry name" value="Retrovirus_Pol_polyprotein"/>
</dbReference>
<feature type="domain" description="Reverse transcriptase" evidence="12">
    <location>
        <begin position="475"/>
        <end position="653"/>
    </location>
</feature>
<evidence type="ECO:0000259" key="12">
    <source>
        <dbReference type="PROSITE" id="PS50878"/>
    </source>
</evidence>
<dbReference type="InterPro" id="IPR041373">
    <property type="entry name" value="RT_RNaseH"/>
</dbReference>
<dbReference type="PROSITE" id="PS50994">
    <property type="entry name" value="INTEGRASE"/>
    <property type="match status" value="1"/>
</dbReference>
<dbReference type="FunFam" id="3.30.420.10:FF:000063">
    <property type="entry name" value="Retrovirus-related Pol polyprotein from transposon 297-like Protein"/>
    <property type="match status" value="1"/>
</dbReference>
<dbReference type="CDD" id="cd09274">
    <property type="entry name" value="RNase_HI_RT_Ty3"/>
    <property type="match status" value="1"/>
</dbReference>
<dbReference type="FunFam" id="3.10.20.370:FF:000001">
    <property type="entry name" value="Retrovirus-related Pol polyprotein from transposon 17.6-like protein"/>
    <property type="match status" value="1"/>
</dbReference>
<dbReference type="EC" id="2.7.7.49" evidence="3"/>
<dbReference type="GO" id="GO:0003676">
    <property type="term" value="F:nucleic acid binding"/>
    <property type="evidence" value="ECO:0007669"/>
    <property type="project" value="InterPro"/>
</dbReference>
<dbReference type="InterPro" id="IPR043502">
    <property type="entry name" value="DNA/RNA_pol_sf"/>
</dbReference>
<evidence type="ECO:0000256" key="4">
    <source>
        <dbReference type="ARBA" id="ARBA00022679"/>
    </source>
</evidence>
<feature type="compositionally biased region" description="Basic and acidic residues" evidence="11">
    <location>
        <begin position="1304"/>
        <end position="1313"/>
    </location>
</feature>
<dbReference type="CDD" id="cd01647">
    <property type="entry name" value="RT_LTR"/>
    <property type="match status" value="1"/>
</dbReference>
<dbReference type="EC" id="3.1.26.4" evidence="2"/>
<dbReference type="SUPFAM" id="SSF56672">
    <property type="entry name" value="DNA/RNA polymerases"/>
    <property type="match status" value="1"/>
</dbReference>
<dbReference type="PROSITE" id="PS50878">
    <property type="entry name" value="RT_POL"/>
    <property type="match status" value="1"/>
</dbReference>
<dbReference type="Proteomes" id="UP000694700">
    <property type="component" value="Unplaced"/>
</dbReference>
<dbReference type="Pfam" id="PF00665">
    <property type="entry name" value="rve"/>
    <property type="match status" value="1"/>
</dbReference>
<dbReference type="GO" id="GO:0004523">
    <property type="term" value="F:RNA-DNA hybrid ribonuclease activity"/>
    <property type="evidence" value="ECO:0007669"/>
    <property type="project" value="UniProtKB-EC"/>
</dbReference>
<keyword evidence="9" id="KW-0695">RNA-directed DNA polymerase</keyword>
<dbReference type="InterPro" id="IPR041588">
    <property type="entry name" value="Integrase_H2C2"/>
</dbReference>
<keyword evidence="5" id="KW-0548">Nucleotidyltransferase</keyword>
<evidence type="ECO:0000256" key="11">
    <source>
        <dbReference type="SAM" id="MobiDB-lite"/>
    </source>
</evidence>
<dbReference type="Pfam" id="PF00078">
    <property type="entry name" value="RVT_1"/>
    <property type="match status" value="1"/>
</dbReference>
<dbReference type="InterPro" id="IPR000477">
    <property type="entry name" value="RT_dom"/>
</dbReference>
<dbReference type="SUPFAM" id="SSF53098">
    <property type="entry name" value="Ribonuclease H-like"/>
    <property type="match status" value="1"/>
</dbReference>
<dbReference type="Gene3D" id="3.30.70.270">
    <property type="match status" value="2"/>
</dbReference>
<keyword evidence="6" id="KW-0540">Nuclease</keyword>
<feature type="region of interest" description="Disordered" evidence="11">
    <location>
        <begin position="1243"/>
        <end position="1313"/>
    </location>
</feature>
<comment type="similarity">
    <text evidence="1">Belongs to the beta type-B retroviral polymerase family. HERV class-II K(HML-2) pol subfamily.</text>
</comment>
<evidence type="ECO:0000256" key="2">
    <source>
        <dbReference type="ARBA" id="ARBA00012180"/>
    </source>
</evidence>
<dbReference type="FunFam" id="3.10.10.10:FF:000003">
    <property type="entry name" value="Retrovirus-related Pol polyprotein from transposon 297-like Protein"/>
    <property type="match status" value="1"/>
</dbReference>
<protein>
    <recommendedName>
        <fullName evidence="10">Gypsy retrotransposon integrase-like protein 1</fullName>
        <ecNumber evidence="3">2.7.7.49</ecNumber>
        <ecNumber evidence="2">3.1.26.4</ecNumber>
    </recommendedName>
</protein>
<keyword evidence="7" id="KW-0255">Endonuclease</keyword>
<dbReference type="Gene3D" id="1.10.340.70">
    <property type="match status" value="1"/>
</dbReference>
<dbReference type="FunFam" id="3.30.70.270:FF:000026">
    <property type="entry name" value="Transposon Ty3-G Gag-Pol polyprotein"/>
    <property type="match status" value="1"/>
</dbReference>
<dbReference type="Pfam" id="PF17921">
    <property type="entry name" value="Integrase_H2C2"/>
    <property type="match status" value="1"/>
</dbReference>
<evidence type="ECO:0000256" key="7">
    <source>
        <dbReference type="ARBA" id="ARBA00022759"/>
    </source>
</evidence>
<dbReference type="Gene3D" id="3.10.10.10">
    <property type="entry name" value="HIV Type 1 Reverse Transcriptase, subunit A, domain 1"/>
    <property type="match status" value="1"/>
</dbReference>
<evidence type="ECO:0000259" key="13">
    <source>
        <dbReference type="PROSITE" id="PS50994"/>
    </source>
</evidence>
<keyword evidence="4" id="KW-0808">Transferase</keyword>
<evidence type="ECO:0000256" key="10">
    <source>
        <dbReference type="ARBA" id="ARBA00039658"/>
    </source>
</evidence>
<name>A0A8C1S531_CYPCA</name>
<sequence>MTGNVDANWRTFKQQFQLYIAAVGVDRRAEERKIALLLTIAGAEAIEVFNTFVYNEPDDKDKFDEVLKKFDEHCLSKKNETYERYVFRSRLQQPGESFDNYLTDLKIKAQSCNFGDLKNSMIRDQIVYGTNEKKLREKLLREADLTLASAIKICQANELAKQHALTFQAVPYDQESESVNVVKMKGKSHFKFKQKDKKRDDDQTQFDCKKCGETHRPRQCPAFGKTCAKCKKQNHYAKMCHTRKKIHIVQDDPDDSDDLSETFFIKMVSCEKSYVQPQNASDTEHAVRAVKDDKWTAPLLVNGTLVTFKIDTGAKANLINENDLKALEEKPKRVADKTMSLKAYNNQPIKTMGSCRLKLTAKGRQHHLMFTIVPSGHESILGDKASEDLGLVKRIYQINSDNIKIDNQIKMLSQSEGSTSIVNKYATVFKGHGTLPYTYKIQLKEDAKPVVHAPRRVPAPLKAGLKKELNRMTQMGVIERVEEPTDWVNSITCVKKRNSPELRVCLDPKDLNENIKREHYQIPKREEILSDMAGAKYFSKLDASHGFWQLKLDPESSRYTTFNTPFGRYCFLRLPFGIKSAPEIFHRAMESIIEGLEGTRVYIDDIVVWGNTKQQHDERLEKLLQRVKKYGLKLKREKCLVGVTEMTFLGDKLTANGVLPDKTKVQAILNMPAPTDKKGVLRAMGMVNFLGKFIPNLSSKTKCLRELLHHNVAFEWTTKHEKEWKELKRTVTAEPVLTYFDPTKPTKVSTDASKDGLGAVLLQMNEEKWQPVAYASRSMTETEKRYAQIEKETLGLVFGCGKFHTYVYGLPTFTAETDHKPLISIRKKNLNDMSPRIQRMMMTLQRYDFDLIYTPGKYIVLADTLSRAPELNSGTAENTAAEDIELHINMVTASLPASDTILQQIVKETAKDSMLHKVSHCVNNGWSKGVCPQFFPVRAELCMSKGLLLRKNRIVIPQTMRKDMLQRLHEGHLGVEKCKRRAREAIYWPGINKDIEEMIEKCDICLRHHYKQVKEPMLVADLPTAPWQKVGTDLFHLYGKDYLLVIDYYSNYPEIAQLSSTTAQSVIVHMKGFFARHGIPQCVVSDNGPQYDCGEFKEFAKYYGFKHVTSSPLYPQANGQAEKGVQIVKRLLKKAKDGKTDPHLALLSYRAAPLECGASPAELLMCRKLRTTLPQLQPGRDNNNWINNKKRLKIRQKMAYDRATKSLEPLCEKDTVRIEGPNCWDRKATVLSEVGPRSYVVETEDGQKVRRNRRSLLKTHEDTDKHGETESEKQNDTPNAHQAEPNTTASQMTEPIRRSTRPRKPPERLIEKV</sequence>
<accession>A0A8C1S531</accession>
<dbReference type="Gene3D" id="2.40.70.10">
    <property type="entry name" value="Acid Proteases"/>
    <property type="match status" value="1"/>
</dbReference>
<evidence type="ECO:0000313" key="14">
    <source>
        <dbReference type="Ensembl" id="ENSCCRP00015001762.1"/>
    </source>
</evidence>
<dbReference type="FunFam" id="1.10.340.70:FF:000003">
    <property type="entry name" value="Protein CBG25708"/>
    <property type="match status" value="1"/>
</dbReference>
<reference evidence="14" key="1">
    <citation type="submission" date="2025-08" db="UniProtKB">
        <authorList>
            <consortium name="Ensembl"/>
        </authorList>
    </citation>
    <scope>IDENTIFICATION</scope>
</reference>
<keyword evidence="8" id="KW-0378">Hydrolase</keyword>
<dbReference type="InterPro" id="IPR012337">
    <property type="entry name" value="RNaseH-like_sf"/>
</dbReference>
<proteinExistence type="inferred from homology"/>
<dbReference type="InterPro" id="IPR001584">
    <property type="entry name" value="Integrase_cat-core"/>
</dbReference>
<dbReference type="Pfam" id="PF17917">
    <property type="entry name" value="RT_RNaseH"/>
    <property type="match status" value="1"/>
</dbReference>
<dbReference type="Gene3D" id="3.30.420.10">
    <property type="entry name" value="Ribonuclease H-like superfamily/Ribonuclease H"/>
    <property type="match status" value="1"/>
</dbReference>
<dbReference type="GO" id="GO:0003964">
    <property type="term" value="F:RNA-directed DNA polymerase activity"/>
    <property type="evidence" value="ECO:0007669"/>
    <property type="project" value="UniProtKB-KW"/>
</dbReference>
<evidence type="ECO:0000256" key="9">
    <source>
        <dbReference type="ARBA" id="ARBA00022918"/>
    </source>
</evidence>
<evidence type="ECO:0000256" key="1">
    <source>
        <dbReference type="ARBA" id="ARBA00010879"/>
    </source>
</evidence>
<evidence type="ECO:0000256" key="5">
    <source>
        <dbReference type="ARBA" id="ARBA00022695"/>
    </source>
</evidence>
<dbReference type="PANTHER" id="PTHR37984:SF5">
    <property type="entry name" value="PROTEIN NYNRIN-LIKE"/>
    <property type="match status" value="1"/>
</dbReference>
<dbReference type="GO" id="GO:0015074">
    <property type="term" value="P:DNA integration"/>
    <property type="evidence" value="ECO:0007669"/>
    <property type="project" value="InterPro"/>
</dbReference>
<dbReference type="InterPro" id="IPR021109">
    <property type="entry name" value="Peptidase_aspartic_dom_sf"/>
</dbReference>
<feature type="domain" description="Integrase catalytic" evidence="13">
    <location>
        <begin position="1022"/>
        <end position="1186"/>
    </location>
</feature>
<evidence type="ECO:0000256" key="8">
    <source>
        <dbReference type="ARBA" id="ARBA00022801"/>
    </source>
</evidence>
<evidence type="ECO:0000256" key="3">
    <source>
        <dbReference type="ARBA" id="ARBA00012493"/>
    </source>
</evidence>
<dbReference type="PANTHER" id="PTHR37984">
    <property type="entry name" value="PROTEIN CBG26694"/>
    <property type="match status" value="1"/>
</dbReference>
<evidence type="ECO:0000313" key="15">
    <source>
        <dbReference type="Proteomes" id="UP000694700"/>
    </source>
</evidence>
<dbReference type="Ensembl" id="ENSCCRT00015001880.1">
    <property type="protein sequence ID" value="ENSCCRP00015001762.1"/>
    <property type="gene ID" value="ENSCCRG00015001128.1"/>
</dbReference>
<evidence type="ECO:0000256" key="6">
    <source>
        <dbReference type="ARBA" id="ARBA00022722"/>
    </source>
</evidence>
<dbReference type="InterPro" id="IPR043128">
    <property type="entry name" value="Rev_trsase/Diguanyl_cyclase"/>
</dbReference>
<feature type="compositionally biased region" description="Polar residues" evidence="11">
    <location>
        <begin position="1276"/>
        <end position="1293"/>
    </location>
</feature>
<dbReference type="InterPro" id="IPR036397">
    <property type="entry name" value="RNaseH_sf"/>
</dbReference>
<organism evidence="14 15">
    <name type="scientific">Cyprinus carpio</name>
    <name type="common">Common carp</name>
    <dbReference type="NCBI Taxonomy" id="7962"/>
    <lineage>
        <taxon>Eukaryota</taxon>
        <taxon>Metazoa</taxon>
        <taxon>Chordata</taxon>
        <taxon>Craniata</taxon>
        <taxon>Vertebrata</taxon>
        <taxon>Euteleostomi</taxon>
        <taxon>Actinopterygii</taxon>
        <taxon>Neopterygii</taxon>
        <taxon>Teleostei</taxon>
        <taxon>Ostariophysi</taxon>
        <taxon>Cypriniformes</taxon>
        <taxon>Cyprinidae</taxon>
        <taxon>Cyprininae</taxon>
        <taxon>Cyprinus</taxon>
    </lineage>
</organism>
<dbReference type="SUPFAM" id="SSF50630">
    <property type="entry name" value="Acid proteases"/>
    <property type="match status" value="1"/>
</dbReference>
<feature type="compositionally biased region" description="Basic and acidic residues" evidence="11">
    <location>
        <begin position="1258"/>
        <end position="1275"/>
    </location>
</feature>